<gene>
    <name evidence="1" type="ORF">D5R55_01125</name>
</gene>
<organism evidence="1 2">
    <name type="scientific">Burkholderia cenocepacia</name>
    <dbReference type="NCBI Taxonomy" id="95486"/>
    <lineage>
        <taxon>Bacteria</taxon>
        <taxon>Pseudomonadati</taxon>
        <taxon>Pseudomonadota</taxon>
        <taxon>Betaproteobacteria</taxon>
        <taxon>Burkholderiales</taxon>
        <taxon>Burkholderiaceae</taxon>
        <taxon>Burkholderia</taxon>
        <taxon>Burkholderia cepacia complex</taxon>
    </lineage>
</organism>
<dbReference type="AlphaFoldDB" id="A0A3S9N1P1"/>
<sequence>MREIHVQWSALYINQNLVSKSTPGAPLILSMAVTIGMLRECPDPRAEACVPRPAGRARDRYNRSF</sequence>
<dbReference type="Proteomes" id="UP000277191">
    <property type="component" value="Chromosome 1"/>
</dbReference>
<evidence type="ECO:0000313" key="2">
    <source>
        <dbReference type="Proteomes" id="UP000277191"/>
    </source>
</evidence>
<dbReference type="EMBL" id="CP034545">
    <property type="protein sequence ID" value="AZQ49727.1"/>
    <property type="molecule type" value="Genomic_DNA"/>
</dbReference>
<accession>A0A3S9N1P1</accession>
<name>A0A3S9N1P1_9BURK</name>
<proteinExistence type="predicted"/>
<reference evidence="1 2" key="1">
    <citation type="submission" date="2018-12" db="EMBL/GenBank/DDBJ databases">
        <title>Cadmium resistance mechanism in endophytic bacteria Burkholderia cenocepacia YG-3.</title>
        <authorList>
            <person name="Zhang X."/>
            <person name="Wang X."/>
            <person name="Zhu Y."/>
        </authorList>
    </citation>
    <scope>NUCLEOTIDE SEQUENCE [LARGE SCALE GENOMIC DNA]</scope>
    <source>
        <strain evidence="1 2">YG-3</strain>
    </source>
</reference>
<protein>
    <submittedName>
        <fullName evidence="1">Uncharacterized protein</fullName>
    </submittedName>
</protein>
<evidence type="ECO:0000313" key="1">
    <source>
        <dbReference type="EMBL" id="AZQ49727.1"/>
    </source>
</evidence>